<dbReference type="FunFam" id="1.25.40.10:FF:000125">
    <property type="entry name" value="Pentatricopeptide repeat-containing protein"/>
    <property type="match status" value="1"/>
</dbReference>
<dbReference type="GO" id="GO:0003723">
    <property type="term" value="F:RNA binding"/>
    <property type="evidence" value="ECO:0007669"/>
    <property type="project" value="InterPro"/>
</dbReference>
<dbReference type="OrthoDB" id="1937829at2759"/>
<evidence type="ECO:0000313" key="4">
    <source>
        <dbReference type="Proteomes" id="UP000631114"/>
    </source>
</evidence>
<dbReference type="NCBIfam" id="TIGR00756">
    <property type="entry name" value="PPR"/>
    <property type="match status" value="1"/>
</dbReference>
<dbReference type="InterPro" id="IPR011990">
    <property type="entry name" value="TPR-like_helical_dom_sf"/>
</dbReference>
<keyword evidence="1" id="KW-0677">Repeat</keyword>
<keyword evidence="4" id="KW-1185">Reference proteome</keyword>
<reference evidence="3 4" key="1">
    <citation type="submission" date="2020-10" db="EMBL/GenBank/DDBJ databases">
        <title>The Coptis chinensis genome and diversification of protoberbering-type alkaloids.</title>
        <authorList>
            <person name="Wang B."/>
            <person name="Shu S."/>
            <person name="Song C."/>
            <person name="Liu Y."/>
        </authorList>
    </citation>
    <scope>NUCLEOTIDE SEQUENCE [LARGE SCALE GENOMIC DNA]</scope>
    <source>
        <strain evidence="3">HL-2020</strain>
        <tissue evidence="3">Leaf</tissue>
    </source>
</reference>
<dbReference type="Gene3D" id="1.25.40.10">
    <property type="entry name" value="Tetratricopeptide repeat domain"/>
    <property type="match status" value="2"/>
</dbReference>
<dbReference type="Pfam" id="PF01535">
    <property type="entry name" value="PPR"/>
    <property type="match status" value="3"/>
</dbReference>
<name>A0A835GYI4_9MAGN</name>
<evidence type="ECO:0008006" key="5">
    <source>
        <dbReference type="Google" id="ProtNLM"/>
    </source>
</evidence>
<dbReference type="InterPro" id="IPR002885">
    <property type="entry name" value="PPR_rpt"/>
</dbReference>
<sequence length="148" mass="17196">MYESYSIGNLFAHTWVNMGNGIHGKVLKFGFEWNTFVRNTLVYFHKNCWELKVARMLFESSVERDVVAWLALTAGYARRGELVMARHLFDEMPVKDLVSWNVMITGYAKRGEMESARKLFNEVPERDVVTWNVMIAGYVLCGSHEQHL</sequence>
<dbReference type="GO" id="GO:0009451">
    <property type="term" value="P:RNA modification"/>
    <property type="evidence" value="ECO:0007669"/>
    <property type="project" value="InterPro"/>
</dbReference>
<evidence type="ECO:0000313" key="3">
    <source>
        <dbReference type="EMBL" id="KAF9589251.1"/>
    </source>
</evidence>
<evidence type="ECO:0000256" key="2">
    <source>
        <dbReference type="PROSITE-ProRule" id="PRU00708"/>
    </source>
</evidence>
<comment type="caution">
    <text evidence="3">The sequence shown here is derived from an EMBL/GenBank/DDBJ whole genome shotgun (WGS) entry which is preliminary data.</text>
</comment>
<feature type="repeat" description="PPR" evidence="2">
    <location>
        <begin position="96"/>
        <end position="130"/>
    </location>
</feature>
<dbReference type="Proteomes" id="UP000631114">
    <property type="component" value="Unassembled WGS sequence"/>
</dbReference>
<dbReference type="InterPro" id="IPR046960">
    <property type="entry name" value="PPR_At4g14850-like_plant"/>
</dbReference>
<dbReference type="EMBL" id="JADFTS010000009">
    <property type="protein sequence ID" value="KAF9589251.1"/>
    <property type="molecule type" value="Genomic_DNA"/>
</dbReference>
<protein>
    <recommendedName>
        <fullName evidence="5">Pentatricopeptide repeat-containing protein</fullName>
    </recommendedName>
</protein>
<organism evidence="3 4">
    <name type="scientific">Coptis chinensis</name>
    <dbReference type="NCBI Taxonomy" id="261450"/>
    <lineage>
        <taxon>Eukaryota</taxon>
        <taxon>Viridiplantae</taxon>
        <taxon>Streptophyta</taxon>
        <taxon>Embryophyta</taxon>
        <taxon>Tracheophyta</taxon>
        <taxon>Spermatophyta</taxon>
        <taxon>Magnoliopsida</taxon>
        <taxon>Ranunculales</taxon>
        <taxon>Ranunculaceae</taxon>
        <taxon>Coptidoideae</taxon>
        <taxon>Coptis</taxon>
    </lineage>
</organism>
<dbReference type="PANTHER" id="PTHR47926:SF347">
    <property type="entry name" value="PENTATRICOPEPTIDE REPEAT-CONTAINING PROTEIN"/>
    <property type="match status" value="1"/>
</dbReference>
<evidence type="ECO:0000256" key="1">
    <source>
        <dbReference type="ARBA" id="ARBA00022737"/>
    </source>
</evidence>
<proteinExistence type="predicted"/>
<dbReference type="PROSITE" id="PS51375">
    <property type="entry name" value="PPR"/>
    <property type="match status" value="1"/>
</dbReference>
<gene>
    <name evidence="3" type="ORF">IFM89_021690</name>
</gene>
<dbReference type="AlphaFoldDB" id="A0A835GYI4"/>
<accession>A0A835GYI4</accession>
<dbReference type="GO" id="GO:0048731">
    <property type="term" value="P:system development"/>
    <property type="evidence" value="ECO:0007669"/>
    <property type="project" value="UniProtKB-ARBA"/>
</dbReference>
<dbReference type="PANTHER" id="PTHR47926">
    <property type="entry name" value="PENTATRICOPEPTIDE REPEAT-CONTAINING PROTEIN"/>
    <property type="match status" value="1"/>
</dbReference>